<evidence type="ECO:0000313" key="3">
    <source>
        <dbReference type="Proteomes" id="UP001530400"/>
    </source>
</evidence>
<dbReference type="Proteomes" id="UP001530400">
    <property type="component" value="Unassembled WGS sequence"/>
</dbReference>
<evidence type="ECO:0000256" key="1">
    <source>
        <dbReference type="SAM" id="MobiDB-lite"/>
    </source>
</evidence>
<name>A0ABD3NAT4_9STRA</name>
<dbReference type="AlphaFoldDB" id="A0ABD3NAT4"/>
<reference evidence="2 3" key="1">
    <citation type="submission" date="2024-10" db="EMBL/GenBank/DDBJ databases">
        <title>Updated reference genomes for cyclostephanoid diatoms.</title>
        <authorList>
            <person name="Roberts W.R."/>
            <person name="Alverson A.J."/>
        </authorList>
    </citation>
    <scope>NUCLEOTIDE SEQUENCE [LARGE SCALE GENOMIC DNA]</scope>
    <source>
        <strain evidence="2 3">AJA010-31</strain>
    </source>
</reference>
<comment type="caution">
    <text evidence="2">The sequence shown here is derived from an EMBL/GenBank/DDBJ whole genome shotgun (WGS) entry which is preliminary data.</text>
</comment>
<evidence type="ECO:0000313" key="2">
    <source>
        <dbReference type="EMBL" id="KAL3773112.1"/>
    </source>
</evidence>
<keyword evidence="3" id="KW-1185">Reference proteome</keyword>
<dbReference type="EMBL" id="JALLPJ020001247">
    <property type="protein sequence ID" value="KAL3773112.1"/>
    <property type="molecule type" value="Genomic_DNA"/>
</dbReference>
<sequence>MGKKRNNAAKKKGAKKKISATYGVSVLKGGTIARNNGVIETRAMDGKAPISVNKQTTKPSVAKVAQSHKENRGKGSSCGLSERDEFARQHASLEERSLMQQSQKKQQREKKKQKQGWGGNFADPLSMAPATLNLTKTTQQLVDDAANQITQMSDFGQRLAPAEGQSSLAAAAGSNWTANMMADNM</sequence>
<feature type="compositionally biased region" description="Basic residues" evidence="1">
    <location>
        <begin position="105"/>
        <end position="114"/>
    </location>
</feature>
<accession>A0ABD3NAT4</accession>
<feature type="compositionally biased region" description="Basic and acidic residues" evidence="1">
    <location>
        <begin position="81"/>
        <end position="97"/>
    </location>
</feature>
<proteinExistence type="predicted"/>
<gene>
    <name evidence="2" type="ORF">ACHAWO_008707</name>
</gene>
<feature type="region of interest" description="Disordered" evidence="1">
    <location>
        <begin position="43"/>
        <end position="124"/>
    </location>
</feature>
<organism evidence="2 3">
    <name type="scientific">Cyclotella atomus</name>
    <dbReference type="NCBI Taxonomy" id="382360"/>
    <lineage>
        <taxon>Eukaryota</taxon>
        <taxon>Sar</taxon>
        <taxon>Stramenopiles</taxon>
        <taxon>Ochrophyta</taxon>
        <taxon>Bacillariophyta</taxon>
        <taxon>Coscinodiscophyceae</taxon>
        <taxon>Thalassiosirophycidae</taxon>
        <taxon>Stephanodiscales</taxon>
        <taxon>Stephanodiscaceae</taxon>
        <taxon>Cyclotella</taxon>
    </lineage>
</organism>
<protein>
    <submittedName>
        <fullName evidence="2">Uncharacterized protein</fullName>
    </submittedName>
</protein>